<name>A0ABW9ZTA1_9BACT</name>
<keyword evidence="2" id="KW-1185">Reference proteome</keyword>
<dbReference type="RefSeq" id="WP_161816754.1">
    <property type="nucleotide sequence ID" value="NZ_JAACJS010000002.1"/>
</dbReference>
<dbReference type="PROSITE" id="PS51257">
    <property type="entry name" value="PROKAR_LIPOPROTEIN"/>
    <property type="match status" value="1"/>
</dbReference>
<organism evidence="1 2">
    <name type="scientific">Sediminibacterium roseum</name>
    <dbReference type="NCBI Taxonomy" id="1978412"/>
    <lineage>
        <taxon>Bacteria</taxon>
        <taxon>Pseudomonadati</taxon>
        <taxon>Bacteroidota</taxon>
        <taxon>Chitinophagia</taxon>
        <taxon>Chitinophagales</taxon>
        <taxon>Chitinophagaceae</taxon>
        <taxon>Sediminibacterium</taxon>
    </lineage>
</organism>
<reference evidence="1 2" key="1">
    <citation type="submission" date="2020-01" db="EMBL/GenBank/DDBJ databases">
        <title>Genome analysis.</title>
        <authorList>
            <person name="Wu S."/>
            <person name="Wang G."/>
        </authorList>
    </citation>
    <scope>NUCLEOTIDE SEQUENCE [LARGE SCALE GENOMIC DNA]</scope>
    <source>
        <strain evidence="1 2">SYL130</strain>
    </source>
</reference>
<proteinExistence type="predicted"/>
<evidence type="ECO:0008006" key="3">
    <source>
        <dbReference type="Google" id="ProtNLM"/>
    </source>
</evidence>
<sequence>MKKIFGLFSVVLLLTACKQKKIIVYSKGPAEVNTDAKTITSKDGTGHDEKEVLLGSSNVTYKIKGPMGEGTIDLPGDGLFIVNAKPDTIVGGINSFGDPTKQKVVSQAELKLRIDSMVALLEGKNASEANKSYYLLPNKSARISDNIKSMVIGPYHRMRSAEKVDGKDPEVYRFYTLKEFREKIEEMRALTVAQKQ</sequence>
<dbReference type="Proteomes" id="UP000753802">
    <property type="component" value="Unassembled WGS sequence"/>
</dbReference>
<comment type="caution">
    <text evidence="1">The sequence shown here is derived from an EMBL/GenBank/DDBJ whole genome shotgun (WGS) entry which is preliminary data.</text>
</comment>
<evidence type="ECO:0000313" key="1">
    <source>
        <dbReference type="EMBL" id="NCI48428.1"/>
    </source>
</evidence>
<evidence type="ECO:0000313" key="2">
    <source>
        <dbReference type="Proteomes" id="UP000753802"/>
    </source>
</evidence>
<dbReference type="EMBL" id="JAACJS010000002">
    <property type="protein sequence ID" value="NCI48428.1"/>
    <property type="molecule type" value="Genomic_DNA"/>
</dbReference>
<accession>A0ABW9ZTA1</accession>
<protein>
    <recommendedName>
        <fullName evidence="3">DUF4369 domain-containing protein</fullName>
    </recommendedName>
</protein>
<gene>
    <name evidence="1" type="ORF">GWC95_00745</name>
</gene>